<dbReference type="SUPFAM" id="SSF46894">
    <property type="entry name" value="C-terminal effector domain of the bipartite response regulators"/>
    <property type="match status" value="1"/>
</dbReference>
<dbReference type="GO" id="GO:0006355">
    <property type="term" value="P:regulation of DNA-templated transcription"/>
    <property type="evidence" value="ECO:0007669"/>
    <property type="project" value="InterPro"/>
</dbReference>
<dbReference type="EMBL" id="FOHX01000004">
    <property type="protein sequence ID" value="SET87904.1"/>
    <property type="molecule type" value="Genomic_DNA"/>
</dbReference>
<evidence type="ECO:0000313" key="5">
    <source>
        <dbReference type="EMBL" id="SET87904.1"/>
    </source>
</evidence>
<keyword evidence="6" id="KW-1185">Reference proteome</keyword>
<evidence type="ECO:0000256" key="2">
    <source>
        <dbReference type="ARBA" id="ARBA00023125"/>
    </source>
</evidence>
<reference evidence="5 6" key="1">
    <citation type="submission" date="2016-10" db="EMBL/GenBank/DDBJ databases">
        <authorList>
            <person name="de Groot N.N."/>
        </authorList>
    </citation>
    <scope>NUCLEOTIDE SEQUENCE [LARGE SCALE GENOMIC DNA]</scope>
    <source>
        <strain evidence="5 6">CGMCC 4.5598</strain>
    </source>
</reference>
<dbReference type="InterPro" id="IPR000792">
    <property type="entry name" value="Tscrpt_reg_LuxR_C"/>
</dbReference>
<evidence type="ECO:0000256" key="3">
    <source>
        <dbReference type="ARBA" id="ARBA00023163"/>
    </source>
</evidence>
<dbReference type="InterPro" id="IPR016032">
    <property type="entry name" value="Sig_transdc_resp-reg_C-effctor"/>
</dbReference>
<dbReference type="Proteomes" id="UP000199361">
    <property type="component" value="Unassembled WGS sequence"/>
</dbReference>
<keyword evidence="3" id="KW-0804">Transcription</keyword>
<evidence type="ECO:0000256" key="1">
    <source>
        <dbReference type="ARBA" id="ARBA00023015"/>
    </source>
</evidence>
<evidence type="ECO:0000259" key="4">
    <source>
        <dbReference type="PROSITE" id="PS50043"/>
    </source>
</evidence>
<organism evidence="5 6">
    <name type="scientific">Nonomuraea wenchangensis</name>
    <dbReference type="NCBI Taxonomy" id="568860"/>
    <lineage>
        <taxon>Bacteria</taxon>
        <taxon>Bacillati</taxon>
        <taxon>Actinomycetota</taxon>
        <taxon>Actinomycetes</taxon>
        <taxon>Streptosporangiales</taxon>
        <taxon>Streptosporangiaceae</taxon>
        <taxon>Nonomuraea</taxon>
    </lineage>
</organism>
<accession>A0A1I0HWZ7</accession>
<dbReference type="PANTHER" id="PTHR44688:SF16">
    <property type="entry name" value="DNA-BINDING TRANSCRIPTIONAL ACTIVATOR DEVR_DOSR"/>
    <property type="match status" value="1"/>
</dbReference>
<evidence type="ECO:0000313" key="6">
    <source>
        <dbReference type="Proteomes" id="UP000199361"/>
    </source>
</evidence>
<dbReference type="GO" id="GO:0003677">
    <property type="term" value="F:DNA binding"/>
    <property type="evidence" value="ECO:0007669"/>
    <property type="project" value="UniProtKB-KW"/>
</dbReference>
<feature type="domain" description="HTH luxR-type" evidence="4">
    <location>
        <begin position="6"/>
        <end position="72"/>
    </location>
</feature>
<dbReference type="SMART" id="SM00421">
    <property type="entry name" value="HTH_LUXR"/>
    <property type="match status" value="1"/>
</dbReference>
<dbReference type="InterPro" id="IPR036388">
    <property type="entry name" value="WH-like_DNA-bd_sf"/>
</dbReference>
<keyword evidence="2" id="KW-0238">DNA-binding</keyword>
<protein>
    <submittedName>
        <fullName evidence="5">Regulatory protein, luxR family</fullName>
    </submittedName>
</protein>
<sequence length="87" mass="9434">MNLPKIGDPSEYGITPREMAVLALLGEGLTAHAIGSRLRIAERTAIKHKENLYRKLGVHDRVTALNKARALGLLPAEQAEAVRPAGR</sequence>
<dbReference type="PANTHER" id="PTHR44688">
    <property type="entry name" value="DNA-BINDING TRANSCRIPTIONAL ACTIVATOR DEVR_DOSR"/>
    <property type="match status" value="1"/>
</dbReference>
<dbReference type="PROSITE" id="PS50043">
    <property type="entry name" value="HTH_LUXR_2"/>
    <property type="match status" value="1"/>
</dbReference>
<proteinExistence type="predicted"/>
<dbReference type="PRINTS" id="PR00038">
    <property type="entry name" value="HTHLUXR"/>
</dbReference>
<dbReference type="Pfam" id="PF00196">
    <property type="entry name" value="GerE"/>
    <property type="match status" value="1"/>
</dbReference>
<dbReference type="Gene3D" id="1.10.10.10">
    <property type="entry name" value="Winged helix-like DNA-binding domain superfamily/Winged helix DNA-binding domain"/>
    <property type="match status" value="1"/>
</dbReference>
<gene>
    <name evidence="5" type="ORF">SAMN05421811_104520</name>
</gene>
<dbReference type="OrthoDB" id="9816529at2"/>
<dbReference type="STRING" id="568860.SAMN05421811_104520"/>
<keyword evidence="1" id="KW-0805">Transcription regulation</keyword>
<dbReference type="CDD" id="cd06170">
    <property type="entry name" value="LuxR_C_like"/>
    <property type="match status" value="1"/>
</dbReference>
<name>A0A1I0HWZ7_9ACTN</name>
<dbReference type="AlphaFoldDB" id="A0A1I0HWZ7"/>